<accession>A0AAV9VNN4</accession>
<reference evidence="1 2" key="1">
    <citation type="submission" date="2019-10" db="EMBL/GenBank/DDBJ databases">
        <authorList>
            <person name="Palmer J.M."/>
        </authorList>
    </citation>
    <scope>NUCLEOTIDE SEQUENCE [LARGE SCALE GENOMIC DNA]</scope>
    <source>
        <strain evidence="1 2">TWF730</strain>
    </source>
</reference>
<evidence type="ECO:0000313" key="2">
    <source>
        <dbReference type="Proteomes" id="UP001373714"/>
    </source>
</evidence>
<dbReference type="Proteomes" id="UP001373714">
    <property type="component" value="Unassembled WGS sequence"/>
</dbReference>
<gene>
    <name evidence="1" type="ORF">TWF730_001115</name>
</gene>
<sequence length="286" mass="31997">MGTLDFFSNIIPQWRFTSPSTKEAPTCPVSHSSDISKCPIDHLEFQKNSSTILPPDVVTATTTTTTNDLKFHAAASLQVPGIGQNIDPAIIDTADLSGRLSEDNLLVASPYTDKEHLLDLNTLARPHQLLAKALTIMNAKTGEYAIEPYHEAFNWDEILIALQKLSAREGYTFPRSEFYIIVFRSKLPFDADRQHLGKLDQDAHVEAVESGQLLKYWFGTPHPVTGRNLATCIWRHRDDAKLGGGGPGHVRAMEAVRNIYLEWRVERLKFTVEDNASGWSIGKWVD</sequence>
<dbReference type="PANTHER" id="PTHR36986:SF1">
    <property type="entry name" value="UPF0643 PROTEIN PB2B2.08"/>
    <property type="match status" value="1"/>
</dbReference>
<organism evidence="1 2">
    <name type="scientific">Orbilia blumenaviensis</name>
    <dbReference type="NCBI Taxonomy" id="1796055"/>
    <lineage>
        <taxon>Eukaryota</taxon>
        <taxon>Fungi</taxon>
        <taxon>Dikarya</taxon>
        <taxon>Ascomycota</taxon>
        <taxon>Pezizomycotina</taxon>
        <taxon>Orbiliomycetes</taxon>
        <taxon>Orbiliales</taxon>
        <taxon>Orbiliaceae</taxon>
        <taxon>Orbilia</taxon>
    </lineage>
</organism>
<evidence type="ECO:0000313" key="1">
    <source>
        <dbReference type="EMBL" id="KAK6363695.1"/>
    </source>
</evidence>
<dbReference type="EMBL" id="JAVHNS010000001">
    <property type="protein sequence ID" value="KAK6363695.1"/>
    <property type="molecule type" value="Genomic_DNA"/>
</dbReference>
<keyword evidence="2" id="KW-1185">Reference proteome</keyword>
<protein>
    <submittedName>
        <fullName evidence="1">Uncharacterized protein</fullName>
    </submittedName>
</protein>
<name>A0AAV9VNN4_9PEZI</name>
<dbReference type="AlphaFoldDB" id="A0AAV9VNN4"/>
<proteinExistence type="predicted"/>
<dbReference type="PANTHER" id="PTHR36986">
    <property type="entry name" value="UPF0643 PROTEIN PB2B2.08"/>
    <property type="match status" value="1"/>
</dbReference>
<comment type="caution">
    <text evidence="1">The sequence shown here is derived from an EMBL/GenBank/DDBJ whole genome shotgun (WGS) entry which is preliminary data.</text>
</comment>